<organism evidence="5 6">
    <name type="scientific">Rhizopogon vesiculosus</name>
    <dbReference type="NCBI Taxonomy" id="180088"/>
    <lineage>
        <taxon>Eukaryota</taxon>
        <taxon>Fungi</taxon>
        <taxon>Dikarya</taxon>
        <taxon>Basidiomycota</taxon>
        <taxon>Agaricomycotina</taxon>
        <taxon>Agaricomycetes</taxon>
        <taxon>Agaricomycetidae</taxon>
        <taxon>Boletales</taxon>
        <taxon>Suillineae</taxon>
        <taxon>Rhizopogonaceae</taxon>
        <taxon>Rhizopogon</taxon>
    </lineage>
</organism>
<protein>
    <recommendedName>
        <fullName evidence="4">SHSP domain-containing protein</fullName>
    </recommendedName>
</protein>
<feature type="compositionally biased region" description="Polar residues" evidence="3">
    <location>
        <begin position="73"/>
        <end position="90"/>
    </location>
</feature>
<dbReference type="SUPFAM" id="SSF49764">
    <property type="entry name" value="HSP20-like chaperones"/>
    <property type="match status" value="1"/>
</dbReference>
<dbReference type="Proteomes" id="UP000183567">
    <property type="component" value="Unassembled WGS sequence"/>
</dbReference>
<dbReference type="Pfam" id="PF00011">
    <property type="entry name" value="HSP20"/>
    <property type="match status" value="1"/>
</dbReference>
<gene>
    <name evidence="5" type="ORF">AZE42_02584</name>
</gene>
<dbReference type="AlphaFoldDB" id="A0A1J8QUL0"/>
<dbReference type="EMBL" id="LVVM01002163">
    <property type="protein sequence ID" value="OJA17128.1"/>
    <property type="molecule type" value="Genomic_DNA"/>
</dbReference>
<evidence type="ECO:0000313" key="6">
    <source>
        <dbReference type="Proteomes" id="UP000183567"/>
    </source>
</evidence>
<dbReference type="InterPro" id="IPR002068">
    <property type="entry name" value="A-crystallin/Hsp20_dom"/>
</dbReference>
<feature type="domain" description="SHSP" evidence="4">
    <location>
        <begin position="133"/>
        <end position="248"/>
    </location>
</feature>
<proteinExistence type="inferred from homology"/>
<comment type="similarity">
    <text evidence="1 2">Belongs to the small heat shock protein (HSP20) family.</text>
</comment>
<feature type="compositionally biased region" description="Polar residues" evidence="3">
    <location>
        <begin position="30"/>
        <end position="44"/>
    </location>
</feature>
<feature type="region of interest" description="Disordered" evidence="3">
    <location>
        <begin position="30"/>
        <end position="148"/>
    </location>
</feature>
<evidence type="ECO:0000313" key="5">
    <source>
        <dbReference type="EMBL" id="OJA17128.1"/>
    </source>
</evidence>
<comment type="caution">
    <text evidence="5">The sequence shown here is derived from an EMBL/GenBank/DDBJ whole genome shotgun (WGS) entry which is preliminary data.</text>
</comment>
<evidence type="ECO:0000259" key="4">
    <source>
        <dbReference type="PROSITE" id="PS01031"/>
    </source>
</evidence>
<feature type="compositionally biased region" description="Pro residues" evidence="3">
    <location>
        <begin position="106"/>
        <end position="120"/>
    </location>
</feature>
<sequence>MAKFDARDQSTAMDSFCSYDGVDWVYQQNQQSRPMRTRHASSSAVLADRQTAAAKVPPMPRRSSEDSGVANKDITSLNQLWSTLRQQKQRQMAREPPKVNSLKAPTPSPSPAPSRTPPDPAAVLRKVTPPQQLKRRKSNVSFRESRDGRTVTATFDLPGIKKNNAHVSYRGSHLTVTWETVKITEIDEGGTLVREREKKEFSRTIPLPEGTKFEEVGARMDDRYLILTYPNMRSVRVEPRNIGHRQVEPRRVEPTEIEASDVYEY</sequence>
<dbReference type="OrthoDB" id="1431247at2759"/>
<evidence type="ECO:0000256" key="1">
    <source>
        <dbReference type="PROSITE-ProRule" id="PRU00285"/>
    </source>
</evidence>
<dbReference type="InterPro" id="IPR008978">
    <property type="entry name" value="HSP20-like_chaperone"/>
</dbReference>
<accession>A0A1J8QUL0</accession>
<dbReference type="CDD" id="cd06464">
    <property type="entry name" value="ACD_sHsps-like"/>
    <property type="match status" value="1"/>
</dbReference>
<evidence type="ECO:0000256" key="2">
    <source>
        <dbReference type="RuleBase" id="RU003616"/>
    </source>
</evidence>
<keyword evidence="6" id="KW-1185">Reference proteome</keyword>
<dbReference type="PROSITE" id="PS01031">
    <property type="entry name" value="SHSP"/>
    <property type="match status" value="1"/>
</dbReference>
<name>A0A1J8QUL0_9AGAM</name>
<dbReference type="STRING" id="180088.A0A1J8QUL0"/>
<reference evidence="5 6" key="1">
    <citation type="submission" date="2016-03" db="EMBL/GenBank/DDBJ databases">
        <title>Comparative genomics of the ectomycorrhizal sister species Rhizopogon vinicolor and Rhizopogon vesiculosus (Basidiomycota: Boletales) reveals a divergence of the mating type B locus.</title>
        <authorList>
            <person name="Mujic A.B."/>
            <person name="Kuo A."/>
            <person name="Tritt A."/>
            <person name="Lipzen A."/>
            <person name="Chen C."/>
            <person name="Johnson J."/>
            <person name="Sharma A."/>
            <person name="Barry K."/>
            <person name="Grigoriev I.V."/>
            <person name="Spatafora J.W."/>
        </authorList>
    </citation>
    <scope>NUCLEOTIDE SEQUENCE [LARGE SCALE GENOMIC DNA]</scope>
    <source>
        <strain evidence="5 6">AM-OR11-056</strain>
    </source>
</reference>
<dbReference type="Gene3D" id="2.60.40.790">
    <property type="match status" value="1"/>
</dbReference>
<evidence type="ECO:0000256" key="3">
    <source>
        <dbReference type="SAM" id="MobiDB-lite"/>
    </source>
</evidence>